<dbReference type="EMBL" id="MU277187">
    <property type="protein sequence ID" value="KAI0068724.1"/>
    <property type="molecule type" value="Genomic_DNA"/>
</dbReference>
<sequence>MDEPAWKQLKLSLERLYKDDDGKPIPAVLDILPDGEYVYEPNEGPSAQLGENFRRIFMERGSDFFEQNEEQRRHATVTNARTEENGDTAQATDSAEVSTTKPMSPEELLRMRMEILPQLHIALGEMTLARDVLALFISSSTPNTAPASAQSQPPTNPFLPPDILSSSLVLKPQPIPSVQSFNAELVAGGKDEALRKASDLFKTAAESVERGCLLGERYWKDALKIRRRNWGLIPAPLPLGAPTGRGADRSTKDFLISFGLAESSPVFRRRALGQLASFSTAPDSVVFPQRQKTSLRVTLKVVDAAGRVSTASNNLNVEVHDLEILNATLRNAQREVLEQEIFAALIHDASSMSTASARVSERLIVIEAAQDTDLTFELVDHDLVDSATVEGDPTLGAKCDLIYNLLHILLLRLHEYNKSQRLLGETSRRSDPSPVPIPPMSLKRKTPAVLQPVIDLLQYEFFCVRVKTEMSKVVDSLGRAGVPAIFRFDAVGENGGEVIRLLIGDGLERLGGDAIIRIDNSRTLRFTFYAPSLLTAHFSQATLSISSIPQLVQLLYDETEQCLLQRICEVGTELSERMNGTWFVDLLMGRSVGKWEGCVLTFRVSFKENSSIVCSLSRLFRGGGQSKGVTDDWTTGGQSPLFAWVRSSIELALSQS</sequence>
<keyword evidence="2" id="KW-1185">Reference proteome</keyword>
<organism evidence="1 2">
    <name type="scientific">Artomyces pyxidatus</name>
    <dbReference type="NCBI Taxonomy" id="48021"/>
    <lineage>
        <taxon>Eukaryota</taxon>
        <taxon>Fungi</taxon>
        <taxon>Dikarya</taxon>
        <taxon>Basidiomycota</taxon>
        <taxon>Agaricomycotina</taxon>
        <taxon>Agaricomycetes</taxon>
        <taxon>Russulales</taxon>
        <taxon>Auriscalpiaceae</taxon>
        <taxon>Artomyces</taxon>
    </lineage>
</organism>
<reference evidence="1" key="2">
    <citation type="journal article" date="2022" name="New Phytol.">
        <title>Evolutionary transition to the ectomycorrhizal habit in the genomes of a hyperdiverse lineage of mushroom-forming fungi.</title>
        <authorList>
            <person name="Looney B."/>
            <person name="Miyauchi S."/>
            <person name="Morin E."/>
            <person name="Drula E."/>
            <person name="Courty P.E."/>
            <person name="Kohler A."/>
            <person name="Kuo A."/>
            <person name="LaButti K."/>
            <person name="Pangilinan J."/>
            <person name="Lipzen A."/>
            <person name="Riley R."/>
            <person name="Andreopoulos W."/>
            <person name="He G."/>
            <person name="Johnson J."/>
            <person name="Nolan M."/>
            <person name="Tritt A."/>
            <person name="Barry K.W."/>
            <person name="Grigoriev I.V."/>
            <person name="Nagy L.G."/>
            <person name="Hibbett D."/>
            <person name="Henrissat B."/>
            <person name="Matheny P.B."/>
            <person name="Labbe J."/>
            <person name="Martin F.M."/>
        </authorList>
    </citation>
    <scope>NUCLEOTIDE SEQUENCE</scope>
    <source>
        <strain evidence="1">HHB10654</strain>
    </source>
</reference>
<gene>
    <name evidence="1" type="ORF">BV25DRAFT_1986305</name>
</gene>
<protein>
    <submittedName>
        <fullName evidence="1">Uncharacterized protein</fullName>
    </submittedName>
</protein>
<accession>A0ACB8TJW2</accession>
<comment type="caution">
    <text evidence="1">The sequence shown here is derived from an EMBL/GenBank/DDBJ whole genome shotgun (WGS) entry which is preliminary data.</text>
</comment>
<reference evidence="1" key="1">
    <citation type="submission" date="2021-03" db="EMBL/GenBank/DDBJ databases">
        <authorList>
            <consortium name="DOE Joint Genome Institute"/>
            <person name="Ahrendt S."/>
            <person name="Looney B.P."/>
            <person name="Miyauchi S."/>
            <person name="Morin E."/>
            <person name="Drula E."/>
            <person name="Courty P.E."/>
            <person name="Chicoki N."/>
            <person name="Fauchery L."/>
            <person name="Kohler A."/>
            <person name="Kuo A."/>
            <person name="Labutti K."/>
            <person name="Pangilinan J."/>
            <person name="Lipzen A."/>
            <person name="Riley R."/>
            <person name="Andreopoulos W."/>
            <person name="He G."/>
            <person name="Johnson J."/>
            <person name="Barry K.W."/>
            <person name="Grigoriev I.V."/>
            <person name="Nagy L."/>
            <person name="Hibbett D."/>
            <person name="Henrissat B."/>
            <person name="Matheny P.B."/>
            <person name="Labbe J."/>
            <person name="Martin F."/>
        </authorList>
    </citation>
    <scope>NUCLEOTIDE SEQUENCE</scope>
    <source>
        <strain evidence="1">HHB10654</strain>
    </source>
</reference>
<evidence type="ECO:0000313" key="1">
    <source>
        <dbReference type="EMBL" id="KAI0068724.1"/>
    </source>
</evidence>
<evidence type="ECO:0000313" key="2">
    <source>
        <dbReference type="Proteomes" id="UP000814140"/>
    </source>
</evidence>
<proteinExistence type="predicted"/>
<dbReference type="Proteomes" id="UP000814140">
    <property type="component" value="Unassembled WGS sequence"/>
</dbReference>
<name>A0ACB8TJW2_9AGAM</name>